<keyword evidence="2" id="KW-1185">Reference proteome</keyword>
<accession>A0A2Z7CKX8</accession>
<proteinExistence type="predicted"/>
<gene>
    <name evidence="1" type="ORF">F511_20629</name>
</gene>
<dbReference type="Proteomes" id="UP000250235">
    <property type="component" value="Unassembled WGS sequence"/>
</dbReference>
<evidence type="ECO:0008006" key="3">
    <source>
        <dbReference type="Google" id="ProtNLM"/>
    </source>
</evidence>
<dbReference type="EMBL" id="KQ996096">
    <property type="protein sequence ID" value="KZV45456.1"/>
    <property type="molecule type" value="Genomic_DNA"/>
</dbReference>
<sequence>MASSFYSNTQHIDFASVLAMNDPGMVSMFQALIASGLEGFLGCTAVVYETALVDFFENASVRDGVIISTVAGKLVEISEEWFAEMFELSVDGLADVSEIPKDKIFDARSIVSMSGEPVILSGLKSQMKIHYRLLCDIMAKSISVKAVSFNAITVEKFSLMTAVVCSVKMNWGRVLFGILKKMVTSGTKQAKGFAIQISLLLANVPNLELGESSEFPSSKILTEKTVHRYIAVIDKSGAQDADVAPKATKAPKKRTAAVPADVPVVKRKRTTKKKDSSSKDNLELMAVAQDAVPIQMIEGSTAPAADDTADQTAAVDAFPADRPAEEIESVERVDEQLAAEPAVHVPAEEPAVEVSRVNVDDPETVIRQVLDQLDFFIEDPVVAKDDRVETWFHRAFDAELATADHEHHDAASDSEDAMDLEVESQDLPMVRDSDVGTVGEKTMTAFGEQLMGTNDEYSEDTEAEAVEKSADEAMSIDDIFMSIPAEVRLPSTGKKLLIEKDPVKGNPVEEQVILVKVEIELLVELREKVINEVEQFFHSFSRKKLAALQMEDFYAKVEQVLTWAGTDSTIIALQRKRYILLVYREMLFRKVLENSRKHFVPSEGSFAVDLKILNKLSSFHRLVLEELKTETLAHGLVWKQPCCSGIFEGETHDRGPVLARSNTNTRSSCWIRTMIRVNGTWVIEPCADKWVKIPRQIISCEVHRQRQYDDTLPSVSEFFKMIKKRWADICLEVVAFCSSRRLLPVGSVNFCRGLPVGEPVFRVAPRQSPVFAFRFSQFCSVFIDFSLFSWLPTADITDFLSSIALERTVLRGVQSSIVSAVVPSVQLSLDQRQSSPTSADSSSSLHFDATDLDATVSSLPSVSIDFSASLADFQATLSEKFNESQSGISSKLHKIEQGLRDSLREQAEVFKNLFQGARQEGRTIDDVQTLRFNEFRKNILAQNASIFTGLADVRNEVQEVNAKVDIIASSLNDVRKNVEENKEALSHQLLKFQMLTKRGKVAAEDPNSLRMFKIWRVDNLSVWKKPRKEFVRQIDVKQKWKEKEKDKEGSEG</sequence>
<evidence type="ECO:0000313" key="2">
    <source>
        <dbReference type="Proteomes" id="UP000250235"/>
    </source>
</evidence>
<reference evidence="1 2" key="1">
    <citation type="journal article" date="2015" name="Proc. Natl. Acad. Sci. U.S.A.">
        <title>The resurrection genome of Boea hygrometrica: A blueprint for survival of dehydration.</title>
        <authorList>
            <person name="Xiao L."/>
            <person name="Yang G."/>
            <person name="Zhang L."/>
            <person name="Yang X."/>
            <person name="Zhao S."/>
            <person name="Ji Z."/>
            <person name="Zhou Q."/>
            <person name="Hu M."/>
            <person name="Wang Y."/>
            <person name="Chen M."/>
            <person name="Xu Y."/>
            <person name="Jin H."/>
            <person name="Xiao X."/>
            <person name="Hu G."/>
            <person name="Bao F."/>
            <person name="Hu Y."/>
            <person name="Wan P."/>
            <person name="Li L."/>
            <person name="Deng X."/>
            <person name="Kuang T."/>
            <person name="Xiang C."/>
            <person name="Zhu J.K."/>
            <person name="Oliver M.J."/>
            <person name="He Y."/>
        </authorList>
    </citation>
    <scope>NUCLEOTIDE SEQUENCE [LARGE SCALE GENOMIC DNA]</scope>
    <source>
        <strain evidence="2">cv. XS01</strain>
    </source>
</reference>
<evidence type="ECO:0000313" key="1">
    <source>
        <dbReference type="EMBL" id="KZV45456.1"/>
    </source>
</evidence>
<protein>
    <recommendedName>
        <fullName evidence="3">Dystroglycan-like</fullName>
    </recommendedName>
</protein>
<name>A0A2Z7CKX8_9LAMI</name>
<organism evidence="1 2">
    <name type="scientific">Dorcoceras hygrometricum</name>
    <dbReference type="NCBI Taxonomy" id="472368"/>
    <lineage>
        <taxon>Eukaryota</taxon>
        <taxon>Viridiplantae</taxon>
        <taxon>Streptophyta</taxon>
        <taxon>Embryophyta</taxon>
        <taxon>Tracheophyta</taxon>
        <taxon>Spermatophyta</taxon>
        <taxon>Magnoliopsida</taxon>
        <taxon>eudicotyledons</taxon>
        <taxon>Gunneridae</taxon>
        <taxon>Pentapetalae</taxon>
        <taxon>asterids</taxon>
        <taxon>lamiids</taxon>
        <taxon>Lamiales</taxon>
        <taxon>Gesneriaceae</taxon>
        <taxon>Didymocarpoideae</taxon>
        <taxon>Trichosporeae</taxon>
        <taxon>Loxocarpinae</taxon>
        <taxon>Dorcoceras</taxon>
    </lineage>
</organism>
<dbReference type="AlphaFoldDB" id="A0A2Z7CKX8"/>